<dbReference type="EMBL" id="JAVRHU010000002">
    <property type="protein sequence ID" value="MDT0621643.1"/>
    <property type="molecule type" value="Genomic_DNA"/>
</dbReference>
<keyword evidence="2" id="KW-1185">Reference proteome</keyword>
<dbReference type="SUPFAM" id="SSF50370">
    <property type="entry name" value="Ricin B-like lectins"/>
    <property type="match status" value="1"/>
</dbReference>
<evidence type="ECO:0000313" key="1">
    <source>
        <dbReference type="EMBL" id="MDT0621643.1"/>
    </source>
</evidence>
<dbReference type="Gene3D" id="2.80.10.50">
    <property type="match status" value="1"/>
</dbReference>
<accession>A0ABU3BHJ4</accession>
<dbReference type="PROSITE" id="PS51257">
    <property type="entry name" value="PROKAR_LIPOPROTEIN"/>
    <property type="match status" value="1"/>
</dbReference>
<gene>
    <name evidence="1" type="ORF">RM520_08395</name>
</gene>
<dbReference type="PROSITE" id="PS50231">
    <property type="entry name" value="RICIN_B_LECTIN"/>
    <property type="match status" value="1"/>
</dbReference>
<evidence type="ECO:0000313" key="2">
    <source>
        <dbReference type="Proteomes" id="UP001250662"/>
    </source>
</evidence>
<sequence>MKEVSQKVKAINNYPITKFRLFAIIILTFISSCGSSQEEEPIIIIESEDMELVTPIIQTPTPLIHLEDNLDEQDQLGWCIDTRGNGFNEVLHTHSCKPSGGDVQFSYNEETLQICSVEFTGFCVEMSEGVLEGASLSLVESDTESPNQKFVYNAENGEFNPEENTNLCLAAGSVSSAAGIYMSRSLTLELSSEIDESLKKWIIVTN</sequence>
<protein>
    <recommendedName>
        <fullName evidence="3">Ricin B lectin domain-containing protein</fullName>
    </recommendedName>
</protein>
<evidence type="ECO:0008006" key="3">
    <source>
        <dbReference type="Google" id="ProtNLM"/>
    </source>
</evidence>
<reference evidence="1 2" key="1">
    <citation type="submission" date="2023-09" db="EMBL/GenBank/DDBJ databases">
        <authorList>
            <person name="Rey-Velasco X."/>
        </authorList>
    </citation>
    <scope>NUCLEOTIDE SEQUENCE [LARGE SCALE GENOMIC DNA]</scope>
    <source>
        <strain evidence="1 2">P007</strain>
    </source>
</reference>
<organism evidence="1 2">
    <name type="scientific">Croceitalea vernalis</name>
    <dbReference type="NCBI Taxonomy" id="3075599"/>
    <lineage>
        <taxon>Bacteria</taxon>
        <taxon>Pseudomonadati</taxon>
        <taxon>Bacteroidota</taxon>
        <taxon>Flavobacteriia</taxon>
        <taxon>Flavobacteriales</taxon>
        <taxon>Flavobacteriaceae</taxon>
        <taxon>Croceitalea</taxon>
    </lineage>
</organism>
<dbReference type="InterPro" id="IPR035992">
    <property type="entry name" value="Ricin_B-like_lectins"/>
</dbReference>
<dbReference type="RefSeq" id="WP_311387690.1">
    <property type="nucleotide sequence ID" value="NZ_JAVRHU010000002.1"/>
</dbReference>
<comment type="caution">
    <text evidence="1">The sequence shown here is derived from an EMBL/GenBank/DDBJ whole genome shotgun (WGS) entry which is preliminary data.</text>
</comment>
<name>A0ABU3BHJ4_9FLAO</name>
<proteinExistence type="predicted"/>
<dbReference type="Proteomes" id="UP001250662">
    <property type="component" value="Unassembled WGS sequence"/>
</dbReference>